<keyword evidence="3" id="KW-1185">Reference proteome</keyword>
<gene>
    <name evidence="2" type="ORF">LZD57_00305</name>
</gene>
<dbReference type="RefSeq" id="WP_233717121.1">
    <property type="nucleotide sequence ID" value="NZ_JAJUWU010000001.1"/>
</dbReference>
<accession>A0A9X1NVS9</accession>
<name>A0A9X1NVS9_9HYPH</name>
<reference evidence="2" key="1">
    <citation type="submission" date="2022-01" db="EMBL/GenBank/DDBJ databases">
        <title>Jiella avicenniae sp. nov., a novel endophytic bacterium isolated from bark of Avicennia marina.</title>
        <authorList>
            <person name="Tuo L."/>
        </authorList>
    </citation>
    <scope>NUCLEOTIDE SEQUENCE</scope>
    <source>
        <strain evidence="2">CBK1P-4</strain>
    </source>
</reference>
<dbReference type="Proteomes" id="UP001139035">
    <property type="component" value="Unassembled WGS sequence"/>
</dbReference>
<comment type="caution">
    <text evidence="2">The sequence shown here is derived from an EMBL/GenBank/DDBJ whole genome shotgun (WGS) entry which is preliminary data.</text>
</comment>
<evidence type="ECO:0000313" key="2">
    <source>
        <dbReference type="EMBL" id="MCE7026417.1"/>
    </source>
</evidence>
<feature type="region of interest" description="Disordered" evidence="1">
    <location>
        <begin position="477"/>
        <end position="499"/>
    </location>
</feature>
<dbReference type="Gene3D" id="3.40.50.300">
    <property type="entry name" value="P-loop containing nucleotide triphosphate hydrolases"/>
    <property type="match status" value="1"/>
</dbReference>
<evidence type="ECO:0000313" key="3">
    <source>
        <dbReference type="Proteomes" id="UP001139035"/>
    </source>
</evidence>
<sequence length="507" mass="57347">MTAGLDVRTYTPPGDVASQFLASREAVRFIKGPIGSGKTNLVFFDMITCASQMPKCSYGSNAGNRLFRGLILRENYTDLWRTTIPSWWQWFPEGVGDWKGSPGRQAIHKLRFEMPDGGFLVFEIWFMAIEDHKVEDVLRGIEFTMANMNEADRLAEDVLTYLVGRVVQRRFPPKRFFAERDRNYFVGVTGDLNPPDTDSWIYQTFEELQPSGHKMFHQPSGLSPRGENRSGVTLAEYQEIARLNQHRPWWVKRMVEGRYGPSRDGTPCFPEYDDDRHFAGDELKPLPGLGLRLGFDQGVRGPAMIVAQWTPSGQLRVLDELYVGRMGPTRFGHECRLLLESRYQGFSVDWATCDPAGLAGADTEGGDYSWHQIMEREMGMPIAAAPSQEIKLRHDGVSQLLRYSIDGRQPALIVSSRCKMLRKGFNSHYRFKVRKNGVETSLDPKPEKNEFADVHDALQYLIEDLMGIEGITQGLLTGMGHNGGPPLDDDEERSSVTPSTDFNVYAV</sequence>
<proteinExistence type="predicted"/>
<dbReference type="AlphaFoldDB" id="A0A9X1NVS9"/>
<evidence type="ECO:0000256" key="1">
    <source>
        <dbReference type="SAM" id="MobiDB-lite"/>
    </source>
</evidence>
<dbReference type="InterPro" id="IPR027417">
    <property type="entry name" value="P-loop_NTPase"/>
</dbReference>
<evidence type="ECO:0008006" key="4">
    <source>
        <dbReference type="Google" id="ProtNLM"/>
    </source>
</evidence>
<dbReference type="EMBL" id="JAJUWU010000001">
    <property type="protein sequence ID" value="MCE7026417.1"/>
    <property type="molecule type" value="Genomic_DNA"/>
</dbReference>
<protein>
    <recommendedName>
        <fullName evidence="4">Terminase-like family protein</fullName>
    </recommendedName>
</protein>
<dbReference type="Gene3D" id="3.30.420.280">
    <property type="match status" value="1"/>
</dbReference>
<organism evidence="2 3">
    <name type="scientific">Jiella avicenniae</name>
    <dbReference type="NCBI Taxonomy" id="2907202"/>
    <lineage>
        <taxon>Bacteria</taxon>
        <taxon>Pseudomonadati</taxon>
        <taxon>Pseudomonadota</taxon>
        <taxon>Alphaproteobacteria</taxon>
        <taxon>Hyphomicrobiales</taxon>
        <taxon>Aurantimonadaceae</taxon>
        <taxon>Jiella</taxon>
    </lineage>
</organism>